<dbReference type="GO" id="GO:0005315">
    <property type="term" value="F:phosphate transmembrane transporter activity"/>
    <property type="evidence" value="ECO:0007669"/>
    <property type="project" value="InterPro"/>
</dbReference>
<evidence type="ECO:0000256" key="8">
    <source>
        <dbReference type="RuleBase" id="RU363043"/>
    </source>
</evidence>
<feature type="transmembrane region" description="Helical" evidence="8">
    <location>
        <begin position="21"/>
        <end position="46"/>
    </location>
</feature>
<proteinExistence type="inferred from homology"/>
<keyword evidence="6 8" id="KW-1133">Transmembrane helix</keyword>
<sequence>MNYINKDKVAKKMGSRLAVNGIYKGIFMIATSFALVVLGILLYRIFTQGFSFLTPEFFQNFASRRPSASGIKAALVGSLWVMAVVIPTGLILGVGTALYMEEYAKKNKFTNFLQVNIANLAGVPSIVFGLLGLTVFVRYFDLGRSILAGGFTMALLVLPVIVVASQEAIRAVPKELREASFGMGATKWQTIRRVVLPAAIPGILTGSILAFSRAIGETAPLLVVGAFAFVNYLPENVMSTFTVMPIQIFNWASRPQADFQDVAAAGIIVLFIFLIVMNSVAVLIRNKFQKNY</sequence>
<dbReference type="GO" id="GO:0035435">
    <property type="term" value="P:phosphate ion transmembrane transport"/>
    <property type="evidence" value="ECO:0007669"/>
    <property type="project" value="InterPro"/>
</dbReference>
<evidence type="ECO:0000256" key="3">
    <source>
        <dbReference type="ARBA" id="ARBA00022448"/>
    </source>
</evidence>
<feature type="domain" description="ABC transmembrane type-1" evidence="9">
    <location>
        <begin position="75"/>
        <end position="281"/>
    </location>
</feature>
<comment type="similarity">
    <text evidence="2 8">Belongs to the binding-protein-dependent transport system permease family. CysTW subfamily.</text>
</comment>
<name>A0A084GWK0_METID</name>
<dbReference type="Proteomes" id="UP000028549">
    <property type="component" value="Unassembled WGS sequence"/>
</dbReference>
<keyword evidence="4 8" id="KW-1003">Cell membrane</keyword>
<evidence type="ECO:0000256" key="5">
    <source>
        <dbReference type="ARBA" id="ARBA00022692"/>
    </source>
</evidence>
<protein>
    <recommendedName>
        <fullName evidence="8">Phosphate transport system permease protein PstA</fullName>
    </recommendedName>
</protein>
<keyword evidence="7 8" id="KW-0472">Membrane</keyword>
<dbReference type="AlphaFoldDB" id="A0A084GWK0"/>
<dbReference type="STRING" id="246786.GS18_0211360"/>
<evidence type="ECO:0000313" key="10">
    <source>
        <dbReference type="EMBL" id="KEZ51712.1"/>
    </source>
</evidence>
<dbReference type="EMBL" id="JNVC02000005">
    <property type="protein sequence ID" value="KEZ51712.1"/>
    <property type="molecule type" value="Genomic_DNA"/>
</dbReference>
<feature type="transmembrane region" description="Helical" evidence="8">
    <location>
        <begin position="146"/>
        <end position="164"/>
    </location>
</feature>
<dbReference type="PANTHER" id="PTHR43470:SF5">
    <property type="entry name" value="PHOSPHATE TRANSPORT SYSTEM PERMEASE PROTEIN PSTA"/>
    <property type="match status" value="1"/>
</dbReference>
<feature type="transmembrane region" description="Helical" evidence="8">
    <location>
        <begin position="262"/>
        <end position="284"/>
    </location>
</feature>
<feature type="transmembrane region" description="Helical" evidence="8">
    <location>
        <begin position="120"/>
        <end position="140"/>
    </location>
</feature>
<gene>
    <name evidence="10" type="ORF">GS18_0211360</name>
</gene>
<dbReference type="GO" id="GO:0005886">
    <property type="term" value="C:plasma membrane"/>
    <property type="evidence" value="ECO:0007669"/>
    <property type="project" value="UniProtKB-SubCell"/>
</dbReference>
<feature type="transmembrane region" description="Helical" evidence="8">
    <location>
        <begin position="194"/>
        <end position="215"/>
    </location>
</feature>
<reference evidence="10 11" key="1">
    <citation type="journal article" date="2005" name="Int. J. Syst. Evol. Microbiol.">
        <title>Bacillus cibi sp. nov., isolated from jeotgal, a traditional Korean fermented seafood.</title>
        <authorList>
            <person name="Yoon J.H."/>
            <person name="Lee C.H."/>
            <person name="Oh T.K."/>
        </authorList>
    </citation>
    <scope>NUCLEOTIDE SEQUENCE [LARGE SCALE GENOMIC DNA]</scope>
    <source>
        <strain evidence="10 11">DSM 16189</strain>
    </source>
</reference>
<keyword evidence="11" id="KW-1185">Reference proteome</keyword>
<keyword evidence="5 8" id="KW-0812">Transmembrane</keyword>
<dbReference type="InterPro" id="IPR035906">
    <property type="entry name" value="MetI-like_sf"/>
</dbReference>
<dbReference type="InterPro" id="IPR000515">
    <property type="entry name" value="MetI-like"/>
</dbReference>
<dbReference type="InterPro" id="IPR005672">
    <property type="entry name" value="Phosphate_PstA"/>
</dbReference>
<accession>A0A084GWK0</accession>
<dbReference type="NCBIfam" id="TIGR00974">
    <property type="entry name" value="3a0107s02c"/>
    <property type="match status" value="1"/>
</dbReference>
<evidence type="ECO:0000256" key="6">
    <source>
        <dbReference type="ARBA" id="ARBA00022989"/>
    </source>
</evidence>
<keyword evidence="3" id="KW-0813">Transport</keyword>
<dbReference type="OrthoDB" id="9807065at2"/>
<evidence type="ECO:0000259" key="9">
    <source>
        <dbReference type="PROSITE" id="PS50928"/>
    </source>
</evidence>
<dbReference type="CDD" id="cd06261">
    <property type="entry name" value="TM_PBP2"/>
    <property type="match status" value="1"/>
</dbReference>
<evidence type="ECO:0000256" key="4">
    <source>
        <dbReference type="ARBA" id="ARBA00022475"/>
    </source>
</evidence>
<dbReference type="RefSeq" id="WP_035207164.1">
    <property type="nucleotide sequence ID" value="NZ_CP176757.1"/>
</dbReference>
<evidence type="ECO:0000256" key="2">
    <source>
        <dbReference type="ARBA" id="ARBA00007069"/>
    </source>
</evidence>
<feature type="transmembrane region" description="Helical" evidence="8">
    <location>
        <begin position="79"/>
        <end position="99"/>
    </location>
</feature>
<dbReference type="SUPFAM" id="SSF161098">
    <property type="entry name" value="MetI-like"/>
    <property type="match status" value="1"/>
</dbReference>
<dbReference type="PROSITE" id="PS50928">
    <property type="entry name" value="ABC_TM1"/>
    <property type="match status" value="1"/>
</dbReference>
<evidence type="ECO:0000313" key="11">
    <source>
        <dbReference type="Proteomes" id="UP000028549"/>
    </source>
</evidence>
<dbReference type="PANTHER" id="PTHR43470">
    <property type="entry name" value="PHOSPHATE TRANSPORT SYSTEM PERMEASE PROTEIN PSTA-RELATED"/>
    <property type="match status" value="1"/>
</dbReference>
<dbReference type="Gene3D" id="1.10.3720.10">
    <property type="entry name" value="MetI-like"/>
    <property type="match status" value="1"/>
</dbReference>
<comment type="caution">
    <text evidence="10">The sequence shown here is derived from an EMBL/GenBank/DDBJ whole genome shotgun (WGS) entry which is preliminary data.</text>
</comment>
<dbReference type="Pfam" id="PF00528">
    <property type="entry name" value="BPD_transp_1"/>
    <property type="match status" value="1"/>
</dbReference>
<comment type="subcellular location">
    <subcellularLocation>
        <location evidence="1 8">Cell membrane</location>
        <topology evidence="1 8">Multi-pass membrane protein</topology>
    </subcellularLocation>
</comment>
<organism evidence="10 11">
    <name type="scientific">Metabacillus indicus</name>
    <name type="common">Bacillus indicus</name>
    <dbReference type="NCBI Taxonomy" id="246786"/>
    <lineage>
        <taxon>Bacteria</taxon>
        <taxon>Bacillati</taxon>
        <taxon>Bacillota</taxon>
        <taxon>Bacilli</taxon>
        <taxon>Bacillales</taxon>
        <taxon>Bacillaceae</taxon>
        <taxon>Metabacillus</taxon>
    </lineage>
</organism>
<evidence type="ECO:0000256" key="1">
    <source>
        <dbReference type="ARBA" id="ARBA00004651"/>
    </source>
</evidence>
<evidence type="ECO:0000256" key="7">
    <source>
        <dbReference type="ARBA" id="ARBA00023136"/>
    </source>
</evidence>